<dbReference type="AlphaFoldDB" id="Q7EYP5"/>
<reference evidence="4" key="3">
    <citation type="journal article" date="2005" name="Nature">
        <title>The map-based sequence of the rice genome.</title>
        <authorList>
            <consortium name="International rice genome sequencing project (IRGSP)"/>
            <person name="Matsumoto T."/>
            <person name="Wu J."/>
            <person name="Kanamori H."/>
            <person name="Katayose Y."/>
            <person name="Fujisawa M."/>
            <person name="Namiki N."/>
            <person name="Mizuno H."/>
            <person name="Yamamoto K."/>
            <person name="Antonio B.A."/>
            <person name="Baba T."/>
            <person name="Sakata K."/>
            <person name="Nagamura Y."/>
            <person name="Aoki H."/>
            <person name="Arikawa K."/>
            <person name="Arita K."/>
            <person name="Bito T."/>
            <person name="Chiden Y."/>
            <person name="Fujitsuka N."/>
            <person name="Fukunaka R."/>
            <person name="Hamada M."/>
            <person name="Harada C."/>
            <person name="Hayashi A."/>
            <person name="Hijishita S."/>
            <person name="Honda M."/>
            <person name="Hosokawa S."/>
            <person name="Ichikawa Y."/>
            <person name="Idonuma A."/>
            <person name="Iijima M."/>
            <person name="Ikeda M."/>
            <person name="Ikeno M."/>
            <person name="Ito K."/>
            <person name="Ito S."/>
            <person name="Ito T."/>
            <person name="Ito Y."/>
            <person name="Ito Y."/>
            <person name="Iwabuchi A."/>
            <person name="Kamiya K."/>
            <person name="Karasawa W."/>
            <person name="Kurita K."/>
            <person name="Katagiri S."/>
            <person name="Kikuta A."/>
            <person name="Kobayashi H."/>
            <person name="Kobayashi N."/>
            <person name="Machita K."/>
            <person name="Maehara T."/>
            <person name="Masukawa M."/>
            <person name="Mizubayashi T."/>
            <person name="Mukai Y."/>
            <person name="Nagasaki H."/>
            <person name="Nagata Y."/>
            <person name="Naito S."/>
            <person name="Nakashima M."/>
            <person name="Nakama Y."/>
            <person name="Nakamichi Y."/>
            <person name="Nakamura M."/>
            <person name="Meguro A."/>
            <person name="Negishi M."/>
            <person name="Ohta I."/>
            <person name="Ohta T."/>
            <person name="Okamoto M."/>
            <person name="Ono N."/>
            <person name="Saji S."/>
            <person name="Sakaguchi M."/>
            <person name="Sakai K."/>
            <person name="Shibata M."/>
            <person name="Shimokawa T."/>
            <person name="Song J."/>
            <person name="Takazaki Y."/>
            <person name="Terasawa K."/>
            <person name="Tsugane M."/>
            <person name="Tsuji K."/>
            <person name="Ueda S."/>
            <person name="Waki K."/>
            <person name="Yamagata H."/>
            <person name="Yamamoto M."/>
            <person name="Yamamoto S."/>
            <person name="Yamane H."/>
            <person name="Yoshiki S."/>
            <person name="Yoshihara R."/>
            <person name="Yukawa K."/>
            <person name="Zhong H."/>
            <person name="Yano M."/>
            <person name="Yuan Q."/>
            <person name="Ouyang S."/>
            <person name="Liu J."/>
            <person name="Jones K.M."/>
            <person name="Gansberger K."/>
            <person name="Moffat K."/>
            <person name="Hill J."/>
            <person name="Bera J."/>
            <person name="Fadrosh D."/>
            <person name="Jin S."/>
            <person name="Johri S."/>
            <person name="Kim M."/>
            <person name="Overton L."/>
            <person name="Reardon M."/>
            <person name="Tsitrin T."/>
            <person name="Vuong H."/>
            <person name="Weaver B."/>
            <person name="Ciecko A."/>
            <person name="Tallon L."/>
            <person name="Jackson J."/>
            <person name="Pai G."/>
            <person name="Aken S.V."/>
            <person name="Utterback T."/>
            <person name="Reidmuller S."/>
            <person name="Feldblyum T."/>
            <person name="Hsiao J."/>
            <person name="Zismann V."/>
            <person name="Iobst S."/>
            <person name="de Vazeille A.R."/>
            <person name="Buell C.R."/>
            <person name="Ying K."/>
            <person name="Li Y."/>
            <person name="Lu T."/>
            <person name="Huang Y."/>
            <person name="Zhao Q."/>
            <person name="Feng Q."/>
            <person name="Zhang L."/>
            <person name="Zhu J."/>
            <person name="Weng Q."/>
            <person name="Mu J."/>
            <person name="Lu Y."/>
            <person name="Fan D."/>
            <person name="Liu Y."/>
            <person name="Guan J."/>
            <person name="Zhang Y."/>
            <person name="Yu S."/>
            <person name="Liu X."/>
            <person name="Zhang Y."/>
            <person name="Hong G."/>
            <person name="Han B."/>
            <person name="Choisne N."/>
            <person name="Demange N."/>
            <person name="Orjeda G."/>
            <person name="Samain S."/>
            <person name="Cattolico L."/>
            <person name="Pelletier E."/>
            <person name="Couloux A."/>
            <person name="Segurens B."/>
            <person name="Wincker P."/>
            <person name="D'Hont A."/>
            <person name="Scarpelli C."/>
            <person name="Weissenbach J."/>
            <person name="Salanoubat M."/>
            <person name="Quetier F."/>
            <person name="Yu Y."/>
            <person name="Kim H.R."/>
            <person name="Rambo T."/>
            <person name="Currie J."/>
            <person name="Collura K."/>
            <person name="Luo M."/>
            <person name="Yang T."/>
            <person name="Ammiraju J.S.S."/>
            <person name="Engler F."/>
            <person name="Soderlund C."/>
            <person name="Wing R.A."/>
            <person name="Palmer L.E."/>
            <person name="de la Bastide M."/>
            <person name="Spiegel L."/>
            <person name="Nascimento L."/>
            <person name="Zutavern T."/>
            <person name="O'Shaughnessy A."/>
            <person name="Dike S."/>
            <person name="Dedhia N."/>
            <person name="Preston R."/>
            <person name="Balija V."/>
            <person name="McCombie W.R."/>
            <person name="Chow T."/>
            <person name="Chen H."/>
            <person name="Chung M."/>
            <person name="Chen C."/>
            <person name="Shaw J."/>
            <person name="Wu H."/>
            <person name="Hsiao K."/>
            <person name="Chao Y."/>
            <person name="Chu M."/>
            <person name="Cheng C."/>
            <person name="Hour A."/>
            <person name="Lee P."/>
            <person name="Lin S."/>
            <person name="Lin Y."/>
            <person name="Liou J."/>
            <person name="Liu S."/>
            <person name="Hsing Y."/>
            <person name="Raghuvanshi S."/>
            <person name="Mohanty A."/>
            <person name="Bharti A.K."/>
            <person name="Gaur A."/>
            <person name="Gupta V."/>
            <person name="Kumar D."/>
            <person name="Ravi V."/>
            <person name="Vij S."/>
            <person name="Kapur A."/>
            <person name="Khurana P."/>
            <person name="Khurana P."/>
            <person name="Khurana J.P."/>
            <person name="Tyagi A.K."/>
            <person name="Gaikwad K."/>
            <person name="Singh A."/>
            <person name="Dalal V."/>
            <person name="Srivastava S."/>
            <person name="Dixit A."/>
            <person name="Pal A.K."/>
            <person name="Ghazi I.A."/>
            <person name="Yadav M."/>
            <person name="Pandit A."/>
            <person name="Bhargava A."/>
            <person name="Sureshbabu K."/>
            <person name="Batra K."/>
            <person name="Sharma T.R."/>
            <person name="Mohapatra T."/>
            <person name="Singh N.K."/>
            <person name="Messing J."/>
            <person name="Nelson A.B."/>
            <person name="Fuks G."/>
            <person name="Kavchok S."/>
            <person name="Keizer G."/>
            <person name="Linton E."/>
            <person name="Llaca V."/>
            <person name="Song R."/>
            <person name="Tanyolac B."/>
            <person name="Young S."/>
            <person name="Ho-Il K."/>
            <person name="Hahn J.H."/>
            <person name="Sangsakoo G."/>
            <person name="Vanavichit A."/>
            <person name="de Mattos Luiz.A.T."/>
            <person name="Zimmer P.D."/>
            <person name="Malone G."/>
            <person name="Dellagostin O."/>
            <person name="de Oliveira A.C."/>
            <person name="Bevan M."/>
            <person name="Bancroft I."/>
            <person name="Minx P."/>
            <person name="Cordum H."/>
            <person name="Wilson R."/>
            <person name="Cheng Z."/>
            <person name="Jin W."/>
            <person name="Jiang J."/>
            <person name="Leong S.A."/>
            <person name="Iwama H."/>
            <person name="Gojobori T."/>
            <person name="Itoh T."/>
            <person name="Niimura Y."/>
            <person name="Fujii Y."/>
            <person name="Habara T."/>
            <person name="Sakai H."/>
            <person name="Sato Y."/>
            <person name="Wilson G."/>
            <person name="Kumar K."/>
            <person name="McCouch S."/>
            <person name="Juretic N."/>
            <person name="Hoen D."/>
            <person name="Wright S."/>
            <person name="Bruskiewich R."/>
            <person name="Bureau T."/>
            <person name="Miyao A."/>
            <person name="Hirochika H."/>
            <person name="Nishikawa T."/>
            <person name="Kadowaki K."/>
            <person name="Sugiura M."/>
            <person name="Burr B."/>
            <person name="Sasaki T."/>
        </authorList>
    </citation>
    <scope>NUCLEOTIDE SEQUENCE [LARGE SCALE GENOMIC DNA]</scope>
    <source>
        <strain evidence="4">cv. Nipponbare</strain>
    </source>
</reference>
<evidence type="ECO:0000256" key="1">
    <source>
        <dbReference type="SAM" id="MobiDB-lite"/>
    </source>
</evidence>
<name>Q7EYP5_ORYSJ</name>
<reference evidence="2" key="1">
    <citation type="submission" date="2001-07" db="EMBL/GenBank/DDBJ databases">
        <title>Oryza sativa nipponbare(GA3) genomic DNA, chromosome 8, BAC clone:OJ1705_A03.</title>
        <authorList>
            <person name="Sasaki T."/>
            <person name="Matsumoto T."/>
            <person name="Yamamoto K."/>
        </authorList>
    </citation>
    <scope>NUCLEOTIDE SEQUENCE</scope>
</reference>
<feature type="compositionally biased region" description="Polar residues" evidence="1">
    <location>
        <begin position="66"/>
        <end position="80"/>
    </location>
</feature>
<evidence type="ECO:0000313" key="2">
    <source>
        <dbReference type="EMBL" id="BAD01203.1"/>
    </source>
</evidence>
<dbReference type="EMBL" id="AP003918">
    <property type="protein sequence ID" value="BAD01203.1"/>
    <property type="molecule type" value="Genomic_DNA"/>
</dbReference>
<feature type="region of interest" description="Disordered" evidence="1">
    <location>
        <begin position="1"/>
        <end position="85"/>
    </location>
</feature>
<protein>
    <submittedName>
        <fullName evidence="3">Uncharacterized protein</fullName>
    </submittedName>
</protein>
<dbReference type="EMBL" id="AP005390">
    <property type="protein sequence ID" value="BAD01389.1"/>
    <property type="molecule type" value="Genomic_DNA"/>
</dbReference>
<proteinExistence type="predicted"/>
<evidence type="ECO:0000313" key="4">
    <source>
        <dbReference type="Proteomes" id="UP000000763"/>
    </source>
</evidence>
<evidence type="ECO:0000313" key="3">
    <source>
        <dbReference type="EMBL" id="BAD01389.1"/>
    </source>
</evidence>
<sequence length="232" mass="24761">MARRGGVIPASGPDATRVARSAPGPHLRGPHGVENEAVGRGQQQPMGAGCVGQSRPAADGQVDAGGTNSPQGHSLISGTHSDPGPRTGIYYPVGAHRAMAHMSVAVWWGCHAWARRGRVLAPGDVGPHATLLCRHGPRGGRISRRTLPTDTVRKYCRVTGWGMVGTERQHALGKNGEKGREFRGGKRSKVIGAKVQYLSSNDTGPTPLPLPLILDVMSLIQIRFTIKYHIRF</sequence>
<reference evidence="4" key="4">
    <citation type="journal article" date="2008" name="Nucleic Acids Res.">
        <title>The rice annotation project database (RAP-DB): 2008 update.</title>
        <authorList>
            <consortium name="The rice annotation project (RAP)"/>
        </authorList>
    </citation>
    <scope>GENOME REANNOTATION</scope>
    <source>
        <strain evidence="4">cv. Nipponbare</strain>
    </source>
</reference>
<organism evidence="3 4">
    <name type="scientific">Oryza sativa subsp. japonica</name>
    <name type="common">Rice</name>
    <dbReference type="NCBI Taxonomy" id="39947"/>
    <lineage>
        <taxon>Eukaryota</taxon>
        <taxon>Viridiplantae</taxon>
        <taxon>Streptophyta</taxon>
        <taxon>Embryophyta</taxon>
        <taxon>Tracheophyta</taxon>
        <taxon>Spermatophyta</taxon>
        <taxon>Magnoliopsida</taxon>
        <taxon>Liliopsida</taxon>
        <taxon>Poales</taxon>
        <taxon>Poaceae</taxon>
        <taxon>BOP clade</taxon>
        <taxon>Oryzoideae</taxon>
        <taxon>Oryzeae</taxon>
        <taxon>Oryzinae</taxon>
        <taxon>Oryza</taxon>
        <taxon>Oryza sativa</taxon>
    </lineage>
</organism>
<reference evidence="3" key="2">
    <citation type="submission" date="2002-06" db="EMBL/GenBank/DDBJ databases">
        <title>Oryza sativa nipponbare(GA3) genomic DNA, chromosome 8, BAC clone:OSJNBb0075O18.</title>
        <authorList>
            <person name="Sasaki T."/>
            <person name="Matsumoto T."/>
            <person name="Katayose Y."/>
        </authorList>
    </citation>
    <scope>NUCLEOTIDE SEQUENCE</scope>
</reference>
<accession>Q7EYP5</accession>
<dbReference type="Proteomes" id="UP000000763">
    <property type="component" value="Chromosome 8"/>
</dbReference>
<gene>
    <name evidence="2" type="ORF">OJ1705_A03.7</name>
    <name evidence="3" type="ORF">OSJNBb0075O18.120</name>
</gene>